<evidence type="ECO:0000313" key="11">
    <source>
        <dbReference type="Proteomes" id="UP001497623"/>
    </source>
</evidence>
<dbReference type="InterPro" id="IPR001223">
    <property type="entry name" value="Glyco_hydro18_cat"/>
</dbReference>
<dbReference type="Gene3D" id="3.20.20.80">
    <property type="entry name" value="Glycosidases"/>
    <property type="match status" value="1"/>
</dbReference>
<dbReference type="Pfam" id="PF01607">
    <property type="entry name" value="CBM_14"/>
    <property type="match status" value="1"/>
</dbReference>
<proteinExistence type="inferred from homology"/>
<feature type="domain" description="Chitin-binding type-2" evidence="8">
    <location>
        <begin position="478"/>
        <end position="537"/>
    </location>
</feature>
<feature type="non-terminal residue" evidence="10">
    <location>
        <position position="1"/>
    </location>
</feature>
<dbReference type="Pfam" id="PF00704">
    <property type="entry name" value="Glyco_hydro_18"/>
    <property type="match status" value="1"/>
</dbReference>
<reference evidence="10 11" key="1">
    <citation type="submission" date="2024-05" db="EMBL/GenBank/DDBJ databases">
        <authorList>
            <person name="Wallberg A."/>
        </authorList>
    </citation>
    <scope>NUCLEOTIDE SEQUENCE [LARGE SCALE GENOMIC DNA]</scope>
</reference>
<dbReference type="InterPro" id="IPR017853">
    <property type="entry name" value="GH"/>
</dbReference>
<keyword evidence="2" id="KW-0147">Chitin-binding</keyword>
<evidence type="ECO:0000256" key="6">
    <source>
        <dbReference type="RuleBase" id="RU000489"/>
    </source>
</evidence>
<keyword evidence="11" id="KW-1185">Reference proteome</keyword>
<dbReference type="GO" id="GO:0005975">
    <property type="term" value="P:carbohydrate metabolic process"/>
    <property type="evidence" value="ECO:0007669"/>
    <property type="project" value="InterPro"/>
</dbReference>
<evidence type="ECO:0000256" key="5">
    <source>
        <dbReference type="ARBA" id="ARBA00023295"/>
    </source>
</evidence>
<name>A0AAV2QQ33_MEGNR</name>
<dbReference type="SUPFAM" id="SSF54556">
    <property type="entry name" value="Chitinase insertion domain"/>
    <property type="match status" value="1"/>
</dbReference>
<keyword evidence="5 6" id="KW-0326">Glycosidase</keyword>
<dbReference type="PROSITE" id="PS51910">
    <property type="entry name" value="GH18_2"/>
    <property type="match status" value="1"/>
</dbReference>
<dbReference type="AlphaFoldDB" id="A0AAV2QQ33"/>
<evidence type="ECO:0000256" key="1">
    <source>
        <dbReference type="ARBA" id="ARBA00009121"/>
    </source>
</evidence>
<accession>A0AAV2QQ33</accession>
<evidence type="ECO:0000259" key="9">
    <source>
        <dbReference type="PROSITE" id="PS51910"/>
    </source>
</evidence>
<keyword evidence="4" id="KW-1015">Disulfide bond</keyword>
<keyword evidence="3 6" id="KW-0378">Hydrolase</keyword>
<dbReference type="InterPro" id="IPR036508">
    <property type="entry name" value="Chitin-bd_dom_sf"/>
</dbReference>
<dbReference type="SMART" id="SM00636">
    <property type="entry name" value="Glyco_18"/>
    <property type="match status" value="1"/>
</dbReference>
<evidence type="ECO:0000256" key="4">
    <source>
        <dbReference type="ARBA" id="ARBA00023157"/>
    </source>
</evidence>
<evidence type="ECO:0000256" key="3">
    <source>
        <dbReference type="ARBA" id="ARBA00022801"/>
    </source>
</evidence>
<dbReference type="InterPro" id="IPR050314">
    <property type="entry name" value="Glycosyl_Hydrlase_18"/>
</dbReference>
<comment type="similarity">
    <text evidence="1">Belongs to the glycosyl hydrolase 18 family. Chitinase class II subfamily.</text>
</comment>
<evidence type="ECO:0000256" key="2">
    <source>
        <dbReference type="ARBA" id="ARBA00022669"/>
    </source>
</evidence>
<feature type="domain" description="GH18" evidence="9">
    <location>
        <begin position="67"/>
        <end position="435"/>
    </location>
</feature>
<dbReference type="InterPro" id="IPR011583">
    <property type="entry name" value="Chitinase_II/V-like_cat"/>
</dbReference>
<evidence type="ECO:0000313" key="10">
    <source>
        <dbReference type="EMBL" id="CAL4090852.1"/>
    </source>
</evidence>
<dbReference type="FunFam" id="3.10.50.10:FF:000001">
    <property type="entry name" value="Chitinase 3-like 1"/>
    <property type="match status" value="1"/>
</dbReference>
<feature type="region of interest" description="Disordered" evidence="7">
    <location>
        <begin position="442"/>
        <end position="467"/>
    </location>
</feature>
<dbReference type="SUPFAM" id="SSF57625">
    <property type="entry name" value="Invertebrate chitin-binding proteins"/>
    <property type="match status" value="1"/>
</dbReference>
<dbReference type="CDD" id="cd02872">
    <property type="entry name" value="GH18_chitolectin_chitotriosidase"/>
    <property type="match status" value="1"/>
</dbReference>
<dbReference type="InterPro" id="IPR001579">
    <property type="entry name" value="Glyco_hydro_18_chit_AS"/>
</dbReference>
<dbReference type="GO" id="GO:0005576">
    <property type="term" value="C:extracellular region"/>
    <property type="evidence" value="ECO:0007669"/>
    <property type="project" value="InterPro"/>
</dbReference>
<organism evidence="10 11">
    <name type="scientific">Meganyctiphanes norvegica</name>
    <name type="common">Northern krill</name>
    <name type="synonym">Thysanopoda norvegica</name>
    <dbReference type="NCBI Taxonomy" id="48144"/>
    <lineage>
        <taxon>Eukaryota</taxon>
        <taxon>Metazoa</taxon>
        <taxon>Ecdysozoa</taxon>
        <taxon>Arthropoda</taxon>
        <taxon>Crustacea</taxon>
        <taxon>Multicrustacea</taxon>
        <taxon>Malacostraca</taxon>
        <taxon>Eumalacostraca</taxon>
        <taxon>Eucarida</taxon>
        <taxon>Euphausiacea</taxon>
        <taxon>Euphausiidae</taxon>
        <taxon>Meganyctiphanes</taxon>
    </lineage>
</organism>
<evidence type="ECO:0000259" key="8">
    <source>
        <dbReference type="PROSITE" id="PS50940"/>
    </source>
</evidence>
<dbReference type="Proteomes" id="UP001497623">
    <property type="component" value="Unassembled WGS sequence"/>
</dbReference>
<evidence type="ECO:0000256" key="7">
    <source>
        <dbReference type="SAM" id="MobiDB-lite"/>
    </source>
</evidence>
<dbReference type="SMART" id="SM00494">
    <property type="entry name" value="ChtBD2"/>
    <property type="match status" value="1"/>
</dbReference>
<dbReference type="GO" id="GO:0006032">
    <property type="term" value="P:chitin catabolic process"/>
    <property type="evidence" value="ECO:0007669"/>
    <property type="project" value="UniProtKB-ARBA"/>
</dbReference>
<dbReference type="EMBL" id="CAXKWB010008359">
    <property type="protein sequence ID" value="CAL4090852.1"/>
    <property type="molecule type" value="Genomic_DNA"/>
</dbReference>
<dbReference type="Gene3D" id="2.170.140.10">
    <property type="entry name" value="Chitin binding domain"/>
    <property type="match status" value="1"/>
</dbReference>
<dbReference type="GO" id="GO:0004568">
    <property type="term" value="F:chitinase activity"/>
    <property type="evidence" value="ECO:0007669"/>
    <property type="project" value="UniProtKB-ARBA"/>
</dbReference>
<dbReference type="InterPro" id="IPR029070">
    <property type="entry name" value="Chitinase_insertion_sf"/>
</dbReference>
<dbReference type="PROSITE" id="PS01095">
    <property type="entry name" value="GH18_1"/>
    <property type="match status" value="1"/>
</dbReference>
<dbReference type="Gene3D" id="3.10.50.10">
    <property type="match status" value="1"/>
</dbReference>
<protein>
    <recommendedName>
        <fullName evidence="12">Chitinase</fullName>
    </recommendedName>
</protein>
<dbReference type="FunFam" id="3.20.20.80:FF:000097">
    <property type="entry name" value="Probable chitinase 2"/>
    <property type="match status" value="1"/>
</dbReference>
<dbReference type="InterPro" id="IPR002557">
    <property type="entry name" value="Chitin-bd_dom"/>
</dbReference>
<evidence type="ECO:0008006" key="12">
    <source>
        <dbReference type="Google" id="ProtNLM"/>
    </source>
</evidence>
<dbReference type="GO" id="GO:0008061">
    <property type="term" value="F:chitin binding"/>
    <property type="evidence" value="ECO:0007669"/>
    <property type="project" value="UniProtKB-KW"/>
</dbReference>
<dbReference type="SUPFAM" id="SSF51445">
    <property type="entry name" value="(Trans)glycosidases"/>
    <property type="match status" value="1"/>
</dbReference>
<comment type="caution">
    <text evidence="10">The sequence shown here is derived from an EMBL/GenBank/DDBJ whole genome shotgun (WGS) entry which is preliminary data.</text>
</comment>
<dbReference type="PANTHER" id="PTHR11177:SF360">
    <property type="entry name" value="CHITINASE 4-RELATED"/>
    <property type="match status" value="1"/>
</dbReference>
<sequence>NILCAFTKRTTLFSYKLFRLVISFFFIKRSIFIADSRSRYKTKMSVKVFAVMWLGLLAVSTCIAEDSKVVCYYGSWAVYRPGSGKFDVEDIDPSICTHVIYAFAGINPDTSEIKVLDPWNDLPDNYGKNAYGRFTGLKSQNPKLRTMLAIGGWNEGSVKYSKMASSSTTRSIFIKSVVKLMQEHGFDGFDLDWEYPANRGGSPQDKKNFALLVRELRKEFNLHGFLLSAAVGVGSDKIDTAYDVPALAQNLDFINLMTYDLHGSWDRETGHHTALRPRPEEVGNQRKLNLEWAVARWMQLGAPAEKLVLGLASYGRTFTLLSSSKAGLGAPTTGPGSRGPLTREAGFLGYNEICSSTEGWKKTVNPQIGAPYVSKGNQWVGYDDLESIKMKSQWGKSLGLGGAMLWSIETDDFHGLCGQGKFPILNTINSIWRGGKPVVVRPTTDRPISSSTTTTYPAPSTSTTTPSTTTITITDGTIQDCRVNGFIRDPRDCTKFYHCYQTSEGWSSAAFNCPERLVFNAKGLYCDWPKNVPDCGIIPY</sequence>
<dbReference type="PROSITE" id="PS50940">
    <property type="entry name" value="CHIT_BIND_II"/>
    <property type="match status" value="1"/>
</dbReference>
<gene>
    <name evidence="10" type="ORF">MNOR_LOCUS14128</name>
</gene>
<dbReference type="PANTHER" id="PTHR11177">
    <property type="entry name" value="CHITINASE"/>
    <property type="match status" value="1"/>
</dbReference>
<feature type="compositionally biased region" description="Low complexity" evidence="7">
    <location>
        <begin position="447"/>
        <end position="467"/>
    </location>
</feature>